<comment type="subcellular location">
    <subcellularLocation>
        <location evidence="1">Secreted</location>
    </subcellularLocation>
</comment>
<feature type="signal peptide" evidence="5">
    <location>
        <begin position="1"/>
        <end position="18"/>
    </location>
</feature>
<name>A0A0P4VN96_9HEMI</name>
<evidence type="ECO:0000256" key="2">
    <source>
        <dbReference type="ARBA" id="ARBA00022525"/>
    </source>
</evidence>
<dbReference type="GO" id="GO:0030682">
    <property type="term" value="P:symbiont-mediated perturbation of host defenses"/>
    <property type="evidence" value="ECO:0007669"/>
    <property type="project" value="InterPro"/>
</dbReference>
<dbReference type="GO" id="GO:0005576">
    <property type="term" value="C:extracellular region"/>
    <property type="evidence" value="ECO:0007669"/>
    <property type="project" value="UniProtKB-SubCell"/>
</dbReference>
<dbReference type="EMBL" id="GDKW01000505">
    <property type="protein sequence ID" value="JAI56090.1"/>
    <property type="molecule type" value="mRNA"/>
</dbReference>
<proteinExistence type="evidence at transcript level"/>
<protein>
    <submittedName>
        <fullName evidence="6">Putative salivary lipocalin</fullName>
    </submittedName>
</protein>
<keyword evidence="2" id="KW-0964">Secreted</keyword>
<sequence>MKTILAVIFFGILTFAFADYPKLKECKPPEAMKGLDSGKFLSGTWYVTNAKHGSNSTVCREYKGKRENGIRVLNGDGYYSVGSQKVYFEVRCNKESDRNFKLTFSCTQSGSIQGNQVQFPFKLEVTVLSTDYEDFGIMYRCAHLPTGIEDNVLVLHRDATKTDDKKSLIKETLEKQNWTLDKFNSRKGVTCPEPPQK</sequence>
<evidence type="ECO:0000313" key="6">
    <source>
        <dbReference type="EMBL" id="JAI56090.1"/>
    </source>
</evidence>
<accession>A0A0P4VN96</accession>
<evidence type="ECO:0000256" key="5">
    <source>
        <dbReference type="SAM" id="SignalP"/>
    </source>
</evidence>
<dbReference type="CDD" id="cd19423">
    <property type="entry name" value="lipocalin_LTBP1-like"/>
    <property type="match status" value="1"/>
</dbReference>
<evidence type="ECO:0000256" key="1">
    <source>
        <dbReference type="ARBA" id="ARBA00004613"/>
    </source>
</evidence>
<organism evidence="6">
    <name type="scientific">Rhodnius neglectus</name>
    <dbReference type="NCBI Taxonomy" id="72488"/>
    <lineage>
        <taxon>Eukaryota</taxon>
        <taxon>Metazoa</taxon>
        <taxon>Ecdysozoa</taxon>
        <taxon>Arthropoda</taxon>
        <taxon>Hexapoda</taxon>
        <taxon>Insecta</taxon>
        <taxon>Pterygota</taxon>
        <taxon>Neoptera</taxon>
        <taxon>Paraneoptera</taxon>
        <taxon>Hemiptera</taxon>
        <taxon>Heteroptera</taxon>
        <taxon>Panheteroptera</taxon>
        <taxon>Cimicomorpha</taxon>
        <taxon>Reduviidae</taxon>
        <taxon>Triatominae</taxon>
        <taxon>Rhodnius</taxon>
    </lineage>
</organism>
<evidence type="ECO:0000256" key="4">
    <source>
        <dbReference type="ARBA" id="ARBA00034121"/>
    </source>
</evidence>
<dbReference type="Gene3D" id="2.40.128.20">
    <property type="match status" value="1"/>
</dbReference>
<dbReference type="SUPFAM" id="SSF50814">
    <property type="entry name" value="Lipocalins"/>
    <property type="match status" value="1"/>
</dbReference>
<dbReference type="Pfam" id="PF03973">
    <property type="entry name" value="Triabin"/>
    <property type="match status" value="1"/>
</dbReference>
<evidence type="ECO:0000256" key="3">
    <source>
        <dbReference type="ARBA" id="ARBA00022729"/>
    </source>
</evidence>
<comment type="similarity">
    <text evidence="4">Belongs to the calycin superfamily. Triabin family.</text>
</comment>
<dbReference type="InterPro" id="IPR005657">
    <property type="entry name" value="Triabi/Procalin"/>
</dbReference>
<reference evidence="6" key="1">
    <citation type="journal article" date="2016" name="PLoS Negl. Trop. Dis.">
        <title>A Deep Insight into the Sialome of Rhodnius neglectus, a Vector of Chagas Disease.</title>
        <authorList>
            <person name="Santiago P.B."/>
            <person name="Assumpcao T.C."/>
            <person name="Araujo C.N."/>
            <person name="Bastos I.M."/>
            <person name="Neves D."/>
            <person name="Silva I.G."/>
            <person name="Charneau S."/>
            <person name="Queiroz R.M."/>
            <person name="Raiol T."/>
            <person name="Oliveira J.V."/>
            <person name="Sousa M.V."/>
            <person name="Calvo E."/>
            <person name="Ribeiro J.M."/>
            <person name="Santana J.M."/>
        </authorList>
    </citation>
    <scope>NUCLEOTIDE SEQUENCE</scope>
    <source>
        <tissue evidence="6">Salivary glands</tissue>
    </source>
</reference>
<feature type="chain" id="PRO_5006069974" evidence="5">
    <location>
        <begin position="19"/>
        <end position="197"/>
    </location>
</feature>
<dbReference type="InterPro" id="IPR012674">
    <property type="entry name" value="Calycin"/>
</dbReference>
<dbReference type="AlphaFoldDB" id="A0A0P4VN96"/>
<keyword evidence="3 5" id="KW-0732">Signal</keyword>